<accession>A0A0F9DYG4</accession>
<dbReference type="SMART" id="SM00028">
    <property type="entry name" value="TPR"/>
    <property type="match status" value="1"/>
</dbReference>
<dbReference type="InterPro" id="IPR011990">
    <property type="entry name" value="TPR-like_helical_dom_sf"/>
</dbReference>
<comment type="caution">
    <text evidence="1">The sequence shown here is derived from an EMBL/GenBank/DDBJ whole genome shotgun (WGS) entry which is preliminary data.</text>
</comment>
<dbReference type="AlphaFoldDB" id="A0A0F9DYG4"/>
<sequence>MKRASDLYNLGRIYEILQEYHRAINHFEKSLIIFKQLEQKQYVEVITQKISDLRKKTKSI</sequence>
<reference evidence="1" key="1">
    <citation type="journal article" date="2015" name="Nature">
        <title>Complex archaea that bridge the gap between prokaryotes and eukaryotes.</title>
        <authorList>
            <person name="Spang A."/>
            <person name="Saw J.H."/>
            <person name="Jorgensen S.L."/>
            <person name="Zaremba-Niedzwiedzka K."/>
            <person name="Martijn J."/>
            <person name="Lind A.E."/>
            <person name="van Eijk R."/>
            <person name="Schleper C."/>
            <person name="Guy L."/>
            <person name="Ettema T.J."/>
        </authorList>
    </citation>
    <scope>NUCLEOTIDE SEQUENCE</scope>
</reference>
<organism evidence="1">
    <name type="scientific">marine sediment metagenome</name>
    <dbReference type="NCBI Taxonomy" id="412755"/>
    <lineage>
        <taxon>unclassified sequences</taxon>
        <taxon>metagenomes</taxon>
        <taxon>ecological metagenomes</taxon>
    </lineage>
</organism>
<dbReference type="EMBL" id="LAZR01029682">
    <property type="protein sequence ID" value="KKL58841.1"/>
    <property type="molecule type" value="Genomic_DNA"/>
</dbReference>
<protein>
    <submittedName>
        <fullName evidence="1">Uncharacterized protein</fullName>
    </submittedName>
</protein>
<dbReference type="Gene3D" id="1.25.40.10">
    <property type="entry name" value="Tetratricopeptide repeat domain"/>
    <property type="match status" value="1"/>
</dbReference>
<evidence type="ECO:0000313" key="1">
    <source>
        <dbReference type="EMBL" id="KKL58841.1"/>
    </source>
</evidence>
<dbReference type="SUPFAM" id="SSF48452">
    <property type="entry name" value="TPR-like"/>
    <property type="match status" value="1"/>
</dbReference>
<dbReference type="PROSITE" id="PS50005">
    <property type="entry name" value="TPR"/>
    <property type="match status" value="1"/>
</dbReference>
<name>A0A0F9DYG4_9ZZZZ</name>
<proteinExistence type="predicted"/>
<dbReference type="InterPro" id="IPR019734">
    <property type="entry name" value="TPR_rpt"/>
</dbReference>
<gene>
    <name evidence="1" type="ORF">LCGC14_2221320</name>
</gene>